<gene>
    <name evidence="4" type="ORF">GCM10009824_06170</name>
</gene>
<sequence>MTDQPRNATTGASQPGADTADLMSPERHEHVLDSVPTTGKEAEHASAKVADFVAPTEDLVEDESLINGFKSAFGQHPAGIAIITVAGPEGPVGLTASSLSSISAQPPILGFSLQAKRGSAAIVADAESFLVHFLDADNVDLARAFSISGAPRFGDDMPWEQLPTGEPRLLGVRRVLRAVPLARVKAGPALVFNAAVVENLGDEGSGEPLVYHQRQFHGLSQQSVIDYQI</sequence>
<organism evidence="4 5">
    <name type="scientific">Kocuria atrinae</name>
    <dbReference type="NCBI Taxonomy" id="592377"/>
    <lineage>
        <taxon>Bacteria</taxon>
        <taxon>Bacillati</taxon>
        <taxon>Actinomycetota</taxon>
        <taxon>Actinomycetes</taxon>
        <taxon>Micrococcales</taxon>
        <taxon>Micrococcaceae</taxon>
        <taxon>Kocuria</taxon>
    </lineage>
</organism>
<dbReference type="SUPFAM" id="SSF50475">
    <property type="entry name" value="FMN-binding split barrel"/>
    <property type="match status" value="1"/>
</dbReference>
<dbReference type="Gene3D" id="2.30.110.10">
    <property type="entry name" value="Electron Transport, Fmn-binding Protein, Chain A"/>
    <property type="match status" value="1"/>
</dbReference>
<evidence type="ECO:0000313" key="5">
    <source>
        <dbReference type="Proteomes" id="UP001500166"/>
    </source>
</evidence>
<protein>
    <recommendedName>
        <fullName evidence="3">Flavin reductase like domain-containing protein</fullName>
    </recommendedName>
</protein>
<evidence type="ECO:0000256" key="2">
    <source>
        <dbReference type="SAM" id="MobiDB-lite"/>
    </source>
</evidence>
<dbReference type="InterPro" id="IPR012349">
    <property type="entry name" value="Split_barrel_FMN-bd"/>
</dbReference>
<name>A0ABP5J5H9_9MICC</name>
<dbReference type="RefSeq" id="WP_259913038.1">
    <property type="nucleotide sequence ID" value="NZ_BAAAQA010000004.1"/>
</dbReference>
<reference evidence="5" key="1">
    <citation type="journal article" date="2019" name="Int. J. Syst. Evol. Microbiol.">
        <title>The Global Catalogue of Microorganisms (GCM) 10K type strain sequencing project: providing services to taxonomists for standard genome sequencing and annotation.</title>
        <authorList>
            <consortium name="The Broad Institute Genomics Platform"/>
            <consortium name="The Broad Institute Genome Sequencing Center for Infectious Disease"/>
            <person name="Wu L."/>
            <person name="Ma J."/>
        </authorList>
    </citation>
    <scope>NUCLEOTIDE SEQUENCE [LARGE SCALE GENOMIC DNA]</scope>
    <source>
        <strain evidence="5">JCM 15914</strain>
    </source>
</reference>
<dbReference type="EMBL" id="BAAAQA010000004">
    <property type="protein sequence ID" value="GAA2111095.1"/>
    <property type="molecule type" value="Genomic_DNA"/>
</dbReference>
<feature type="compositionally biased region" description="Polar residues" evidence="2">
    <location>
        <begin position="1"/>
        <end position="13"/>
    </location>
</feature>
<accession>A0ABP5J5H9</accession>
<dbReference type="Pfam" id="PF01613">
    <property type="entry name" value="Flavin_Reduct"/>
    <property type="match status" value="1"/>
</dbReference>
<evidence type="ECO:0000313" key="4">
    <source>
        <dbReference type="EMBL" id="GAA2111095.1"/>
    </source>
</evidence>
<feature type="region of interest" description="Disordered" evidence="2">
    <location>
        <begin position="1"/>
        <end position="31"/>
    </location>
</feature>
<dbReference type="InterPro" id="IPR002563">
    <property type="entry name" value="Flavin_Rdtase-like_dom"/>
</dbReference>
<dbReference type="PANTHER" id="PTHR30466">
    <property type="entry name" value="FLAVIN REDUCTASE"/>
    <property type="match status" value="1"/>
</dbReference>
<dbReference type="PANTHER" id="PTHR30466:SF1">
    <property type="entry name" value="FMN REDUCTASE (NADH) RUTF"/>
    <property type="match status" value="1"/>
</dbReference>
<keyword evidence="1" id="KW-0560">Oxidoreductase</keyword>
<evidence type="ECO:0000259" key="3">
    <source>
        <dbReference type="SMART" id="SM00903"/>
    </source>
</evidence>
<dbReference type="SMART" id="SM00903">
    <property type="entry name" value="Flavin_Reduct"/>
    <property type="match status" value="1"/>
</dbReference>
<keyword evidence="5" id="KW-1185">Reference proteome</keyword>
<feature type="domain" description="Flavin reductase like" evidence="3">
    <location>
        <begin position="73"/>
        <end position="218"/>
    </location>
</feature>
<evidence type="ECO:0000256" key="1">
    <source>
        <dbReference type="ARBA" id="ARBA00023002"/>
    </source>
</evidence>
<proteinExistence type="predicted"/>
<dbReference type="InterPro" id="IPR050268">
    <property type="entry name" value="NADH-dep_flavin_reductase"/>
</dbReference>
<comment type="caution">
    <text evidence="4">The sequence shown here is derived from an EMBL/GenBank/DDBJ whole genome shotgun (WGS) entry which is preliminary data.</text>
</comment>
<dbReference type="Proteomes" id="UP001500166">
    <property type="component" value="Unassembled WGS sequence"/>
</dbReference>